<comment type="caution">
    <text evidence="3">The sequence shown here is derived from an EMBL/GenBank/DDBJ whole genome shotgun (WGS) entry which is preliminary data.</text>
</comment>
<evidence type="ECO:0000313" key="3">
    <source>
        <dbReference type="EMBL" id="EDM77098.1"/>
    </source>
</evidence>
<feature type="domain" description="SGNH hydrolase-type esterase" evidence="2">
    <location>
        <begin position="329"/>
        <end position="469"/>
    </location>
</feature>
<dbReference type="STRING" id="391625.PPSIR1_19684"/>
<proteinExistence type="predicted"/>
<feature type="region of interest" description="Disordered" evidence="1">
    <location>
        <begin position="1"/>
        <end position="22"/>
    </location>
</feature>
<dbReference type="Gene3D" id="2.60.120.1360">
    <property type="match status" value="1"/>
</dbReference>
<reference evidence="3 4" key="1">
    <citation type="submission" date="2007-06" db="EMBL/GenBank/DDBJ databases">
        <authorList>
            <person name="Shimkets L."/>
            <person name="Ferriera S."/>
            <person name="Johnson J."/>
            <person name="Kravitz S."/>
            <person name="Beeson K."/>
            <person name="Sutton G."/>
            <person name="Rogers Y.-H."/>
            <person name="Friedman R."/>
            <person name="Frazier M."/>
            <person name="Venter J.C."/>
        </authorList>
    </citation>
    <scope>NUCLEOTIDE SEQUENCE [LARGE SCALE GENOMIC DNA]</scope>
    <source>
        <strain evidence="3 4">SIR-1</strain>
    </source>
</reference>
<dbReference type="EMBL" id="ABCS01000052">
    <property type="protein sequence ID" value="EDM77098.1"/>
    <property type="molecule type" value="Genomic_DNA"/>
</dbReference>
<dbReference type="eggNOG" id="COG2755">
    <property type="taxonomic scope" value="Bacteria"/>
</dbReference>
<dbReference type="RefSeq" id="WP_006973778.1">
    <property type="nucleotide sequence ID" value="NZ_ABCS01000052.1"/>
</dbReference>
<dbReference type="OrthoDB" id="7985403at2"/>
<evidence type="ECO:0000313" key="4">
    <source>
        <dbReference type="Proteomes" id="UP000005801"/>
    </source>
</evidence>
<organism evidence="3 4">
    <name type="scientific">Plesiocystis pacifica SIR-1</name>
    <dbReference type="NCBI Taxonomy" id="391625"/>
    <lineage>
        <taxon>Bacteria</taxon>
        <taxon>Pseudomonadati</taxon>
        <taxon>Myxococcota</taxon>
        <taxon>Polyangia</taxon>
        <taxon>Nannocystales</taxon>
        <taxon>Nannocystaceae</taxon>
        <taxon>Plesiocystis</taxon>
    </lineage>
</organism>
<evidence type="ECO:0000259" key="2">
    <source>
        <dbReference type="Pfam" id="PF13472"/>
    </source>
</evidence>
<dbReference type="AlphaFoldDB" id="A6GAN6"/>
<dbReference type="InterPro" id="IPR013830">
    <property type="entry name" value="SGNH_hydro"/>
</dbReference>
<protein>
    <recommendedName>
        <fullName evidence="2">SGNH hydrolase-type esterase domain-containing protein</fullName>
    </recommendedName>
</protein>
<dbReference type="Proteomes" id="UP000005801">
    <property type="component" value="Unassembled WGS sequence"/>
</dbReference>
<dbReference type="SUPFAM" id="SSF52266">
    <property type="entry name" value="SGNH hydrolase"/>
    <property type="match status" value="1"/>
</dbReference>
<evidence type="ECO:0000256" key="1">
    <source>
        <dbReference type="SAM" id="MobiDB-lite"/>
    </source>
</evidence>
<dbReference type="GO" id="GO:0016788">
    <property type="term" value="F:hydrolase activity, acting on ester bonds"/>
    <property type="evidence" value="ECO:0007669"/>
    <property type="project" value="UniProtKB-ARBA"/>
</dbReference>
<dbReference type="Gene3D" id="3.40.50.1110">
    <property type="entry name" value="SGNH hydrolase"/>
    <property type="match status" value="1"/>
</dbReference>
<dbReference type="InterPro" id="IPR036514">
    <property type="entry name" value="SGNH_hydro_sf"/>
</dbReference>
<gene>
    <name evidence="3" type="ORF">PPSIR1_19684</name>
</gene>
<accession>A6GAN6</accession>
<name>A6GAN6_9BACT</name>
<keyword evidence="4" id="KW-1185">Reference proteome</keyword>
<dbReference type="Pfam" id="PF13472">
    <property type="entry name" value="Lipase_GDSL_2"/>
    <property type="match status" value="1"/>
</dbReference>
<sequence>MAPKPKTVSGTAAEPLAPTPSPKMLARVGSAMVTVVLGVVGVYFVPGAEWARPWTREDPVPFWNLAGRPFEEPPSAEVQEKAEEVEALTREALAAAEQEPPTRPEPKPEDIVELAEDDALPPYEPQPGDEKAATQSIELFTGAELDPFFESLARSDASVAGAVTRVLHWGDSAIGIDGIPGAIRARMQGRFGNAGHGFHLLTPPNTSYRHREVEFEHNDKWKKCFIIQRCKGDGRYGLGGATVWSLGGAQSRFAPDDKYGGGKVSRFDLAYLAHPKGGKLELRVDRGEPVVLDTRTEGELVEDRFHTLEVEDGDHELTVRAAGGGQSRAYGVTLERDVPGVVWDGLALVGAFTNRLGEFDEGHLRAQLDHRDPALAVFMFGGNDMIRASMTQAQYEQEFSEVVQLVRRADPDLACLIMAPLDHGEREGVRIVSRPIVPMLVDAQRNVAKAEGCAFFDTWSAMGGEGSAGRWFKQKPRLMSGDLGHATMKGHVVIGELVFRAILEQYVAYRRR</sequence>